<dbReference type="PANTHER" id="PTHR36838:SF3">
    <property type="entry name" value="TRANSPORTER AUXIN EFFLUX CARRIER EC FAMILY"/>
    <property type="match status" value="1"/>
</dbReference>
<feature type="transmembrane region" description="Helical" evidence="8">
    <location>
        <begin position="167"/>
        <end position="187"/>
    </location>
</feature>
<dbReference type="GO" id="GO:0005886">
    <property type="term" value="C:plasma membrane"/>
    <property type="evidence" value="ECO:0007669"/>
    <property type="project" value="UniProtKB-SubCell"/>
</dbReference>
<evidence type="ECO:0000256" key="6">
    <source>
        <dbReference type="ARBA" id="ARBA00022989"/>
    </source>
</evidence>
<dbReference type="Pfam" id="PF03547">
    <property type="entry name" value="Mem_trans"/>
    <property type="match status" value="1"/>
</dbReference>
<evidence type="ECO:0000256" key="8">
    <source>
        <dbReference type="SAM" id="Phobius"/>
    </source>
</evidence>
<sequence>MIQVVGLIIPLFGLIALGAIMGRIKRLPLNELGWLNTFVVYLALPALFFSLLAKTPVETLTRWDFILTNLGVTFLVLAVTFTVALAATRGRIDEASVQALASGYGNIGYMGPGLALLVFGPEAAVPVALIFCFENMMHFTLAPAMMALAGRQAKPAWRVARDVVRQIVTHPFIVATALGVLAAALQVSLPGPITRLIDTLANAAAPCALFAMGVTLVLRPLTRVPAALGYVVPMKLVVHPILMFAGLTLAGPFDPVWTATAVLLASLPTATNVFVIAQQYDVWTERASASILATTVLSVGSVTLLLYAMTSGLLPGAVAVPVLPG</sequence>
<feature type="transmembrane region" description="Helical" evidence="8">
    <location>
        <begin position="199"/>
        <end position="218"/>
    </location>
</feature>
<evidence type="ECO:0000256" key="1">
    <source>
        <dbReference type="ARBA" id="ARBA00004651"/>
    </source>
</evidence>
<evidence type="ECO:0000256" key="7">
    <source>
        <dbReference type="ARBA" id="ARBA00023136"/>
    </source>
</evidence>
<accession>A0A7X2D2D6</accession>
<protein>
    <submittedName>
        <fullName evidence="9">AEC family transporter</fullName>
    </submittedName>
</protein>
<keyword evidence="10" id="KW-1185">Reference proteome</keyword>
<evidence type="ECO:0000256" key="5">
    <source>
        <dbReference type="ARBA" id="ARBA00022692"/>
    </source>
</evidence>
<evidence type="ECO:0000256" key="3">
    <source>
        <dbReference type="ARBA" id="ARBA00022448"/>
    </source>
</evidence>
<dbReference type="InterPro" id="IPR004776">
    <property type="entry name" value="Mem_transp_PIN-like"/>
</dbReference>
<dbReference type="Gene3D" id="1.20.1530.20">
    <property type="match status" value="1"/>
</dbReference>
<dbReference type="OrthoDB" id="9810457at2"/>
<gene>
    <name evidence="9" type="ORF">GHC57_03940</name>
</gene>
<comment type="similarity">
    <text evidence="2">Belongs to the auxin efflux carrier (TC 2.A.69) family.</text>
</comment>
<keyword evidence="5 8" id="KW-0812">Transmembrane</keyword>
<reference evidence="9 10" key="1">
    <citation type="submission" date="2019-10" db="EMBL/GenBank/DDBJ databases">
        <title>Draft whole-genome sequence of the purple nonsulfur photosynthetic bacterium Roseospira navarrensis DSM 15114.</title>
        <authorList>
            <person name="Kyndt J.A."/>
            <person name="Meyer T.E."/>
        </authorList>
    </citation>
    <scope>NUCLEOTIDE SEQUENCE [LARGE SCALE GENOMIC DNA]</scope>
    <source>
        <strain evidence="9 10">DSM 15114</strain>
    </source>
</reference>
<dbReference type="EMBL" id="WIVE01000006">
    <property type="protein sequence ID" value="MQX35663.1"/>
    <property type="molecule type" value="Genomic_DNA"/>
</dbReference>
<name>A0A7X2D2D6_9PROT</name>
<keyword evidence="6 8" id="KW-1133">Transmembrane helix</keyword>
<feature type="transmembrane region" description="Helical" evidence="8">
    <location>
        <begin position="6"/>
        <end position="22"/>
    </location>
</feature>
<keyword evidence="4" id="KW-1003">Cell membrane</keyword>
<evidence type="ECO:0000313" key="9">
    <source>
        <dbReference type="EMBL" id="MQX35663.1"/>
    </source>
</evidence>
<feature type="transmembrane region" description="Helical" evidence="8">
    <location>
        <begin position="256"/>
        <end position="277"/>
    </location>
</feature>
<comment type="subcellular location">
    <subcellularLocation>
        <location evidence="1">Cell membrane</location>
        <topology evidence="1">Multi-pass membrane protein</topology>
    </subcellularLocation>
</comment>
<feature type="transmembrane region" description="Helical" evidence="8">
    <location>
        <begin position="34"/>
        <end position="53"/>
    </location>
</feature>
<feature type="transmembrane region" description="Helical" evidence="8">
    <location>
        <begin position="65"/>
        <end position="87"/>
    </location>
</feature>
<dbReference type="InterPro" id="IPR038770">
    <property type="entry name" value="Na+/solute_symporter_sf"/>
</dbReference>
<feature type="transmembrane region" description="Helical" evidence="8">
    <location>
        <begin position="289"/>
        <end position="309"/>
    </location>
</feature>
<comment type="caution">
    <text evidence="9">The sequence shown here is derived from an EMBL/GenBank/DDBJ whole genome shotgun (WGS) entry which is preliminary data.</text>
</comment>
<evidence type="ECO:0000313" key="10">
    <source>
        <dbReference type="Proteomes" id="UP000434582"/>
    </source>
</evidence>
<dbReference type="Proteomes" id="UP000434582">
    <property type="component" value="Unassembled WGS sequence"/>
</dbReference>
<evidence type="ECO:0000256" key="4">
    <source>
        <dbReference type="ARBA" id="ARBA00022475"/>
    </source>
</evidence>
<organism evidence="9 10">
    <name type="scientific">Roseospira navarrensis</name>
    <dbReference type="NCBI Taxonomy" id="140058"/>
    <lineage>
        <taxon>Bacteria</taxon>
        <taxon>Pseudomonadati</taxon>
        <taxon>Pseudomonadota</taxon>
        <taxon>Alphaproteobacteria</taxon>
        <taxon>Rhodospirillales</taxon>
        <taxon>Rhodospirillaceae</taxon>
        <taxon>Roseospira</taxon>
    </lineage>
</organism>
<keyword evidence="3" id="KW-0813">Transport</keyword>
<dbReference type="GO" id="GO:0055085">
    <property type="term" value="P:transmembrane transport"/>
    <property type="evidence" value="ECO:0007669"/>
    <property type="project" value="InterPro"/>
</dbReference>
<dbReference type="AlphaFoldDB" id="A0A7X2D2D6"/>
<feature type="transmembrane region" description="Helical" evidence="8">
    <location>
        <begin position="99"/>
        <end position="119"/>
    </location>
</feature>
<keyword evidence="7 8" id="KW-0472">Membrane</keyword>
<evidence type="ECO:0000256" key="2">
    <source>
        <dbReference type="ARBA" id="ARBA00010145"/>
    </source>
</evidence>
<feature type="transmembrane region" description="Helical" evidence="8">
    <location>
        <begin position="230"/>
        <end position="250"/>
    </location>
</feature>
<dbReference type="RefSeq" id="WP_153341377.1">
    <property type="nucleotide sequence ID" value="NZ_WIVE01000006.1"/>
</dbReference>
<dbReference type="PANTHER" id="PTHR36838">
    <property type="entry name" value="AUXIN EFFLUX CARRIER FAMILY PROTEIN"/>
    <property type="match status" value="1"/>
</dbReference>
<proteinExistence type="inferred from homology"/>